<dbReference type="STRING" id="1768.B1T50_08250"/>
<proteinExistence type="predicted"/>
<comment type="caution">
    <text evidence="3">The sequence shown here is derived from an EMBL/GenBank/DDBJ whole genome shotgun (WGS) entry which is preliminary data.</text>
</comment>
<dbReference type="Pfam" id="PF13472">
    <property type="entry name" value="Lipase_GDSL_2"/>
    <property type="match status" value="1"/>
</dbReference>
<keyword evidence="3" id="KW-0378">Hydrolase</keyword>
<feature type="compositionally biased region" description="Basic and acidic residues" evidence="1">
    <location>
        <begin position="423"/>
        <end position="433"/>
    </location>
</feature>
<dbReference type="PANTHER" id="PTHR30383">
    <property type="entry name" value="THIOESTERASE 1/PROTEASE 1/LYSOPHOSPHOLIPASE L1"/>
    <property type="match status" value="1"/>
</dbReference>
<dbReference type="CDD" id="cd01836">
    <property type="entry name" value="FeeA_FeeB_like"/>
    <property type="match status" value="1"/>
</dbReference>
<dbReference type="Proteomes" id="UP000188532">
    <property type="component" value="Unassembled WGS sequence"/>
</dbReference>
<evidence type="ECO:0000256" key="1">
    <source>
        <dbReference type="SAM" id="MobiDB-lite"/>
    </source>
</evidence>
<reference evidence="3 4" key="1">
    <citation type="submission" date="2017-02" db="EMBL/GenBank/DDBJ databases">
        <title>Complete genome sequences of Mycobacterium kansasii strains isolated from rhesus macaques.</title>
        <authorList>
            <person name="Panda A."/>
            <person name="Nagaraj S."/>
            <person name="Zhao X."/>
            <person name="Tettelin H."/>
            <person name="Detolla L.J."/>
        </authorList>
    </citation>
    <scope>NUCLEOTIDE SEQUENCE [LARGE SCALE GENOMIC DNA]</scope>
    <source>
        <strain evidence="3 4">11-3469</strain>
    </source>
</reference>
<dbReference type="InterPro" id="IPR036514">
    <property type="entry name" value="SGNH_hydro_sf"/>
</dbReference>
<gene>
    <name evidence="3" type="ORF">BZL29_2618</name>
</gene>
<dbReference type="AlphaFoldDB" id="A0A1V3XMM8"/>
<feature type="compositionally biased region" description="Basic residues" evidence="1">
    <location>
        <begin position="378"/>
        <end position="406"/>
    </location>
</feature>
<feature type="region of interest" description="Disordered" evidence="1">
    <location>
        <begin position="320"/>
        <end position="454"/>
    </location>
</feature>
<dbReference type="EMBL" id="MVBN01000002">
    <property type="protein sequence ID" value="OOK80439.1"/>
    <property type="molecule type" value="Genomic_DNA"/>
</dbReference>
<dbReference type="SUPFAM" id="SSF52266">
    <property type="entry name" value="SGNH hydrolase"/>
    <property type="match status" value="1"/>
</dbReference>
<evidence type="ECO:0000313" key="3">
    <source>
        <dbReference type="EMBL" id="OOK80439.1"/>
    </source>
</evidence>
<evidence type="ECO:0000313" key="4">
    <source>
        <dbReference type="Proteomes" id="UP000188532"/>
    </source>
</evidence>
<dbReference type="GO" id="GO:0004622">
    <property type="term" value="F:phosphatidylcholine lysophospholipase activity"/>
    <property type="evidence" value="ECO:0007669"/>
    <property type="project" value="TreeGrafter"/>
</dbReference>
<protein>
    <submittedName>
        <fullName evidence="3">GDSL-like Lipase/Acylhydrolase family protein</fullName>
    </submittedName>
</protein>
<accession>A0A1V3XMM8</accession>
<sequence length="454" mass="47824">MSVPRRSTIALATAGALASTGTAYLGARNLLVGQATHARTVIPRACDMPPRADGVYTRGGGPVQRWRRGTPFDLHLMMFGDSTACGYGCTSGEEVPGVLIARKLAEQTGKRVRLSTKAIVGATSKGVSGQVDAMFVAGPPPDAAVIIIGANDVTSLNRIGESAERLASSVRRLRARGAAVVVGTCPDFGVITAIPQPLRSLAHTRATRLARAQTVAVKAAGGVPVPLAHLLAPQFRAAPEGMFSADRYHPSATAYALAADQLLLALRDALRGKIARPRVEQPSRPAAPARGCEPTRGSIVSRLWRRPLPAVPAAVAAPAGADLGRGCPAASSGVPASRAASSPSSPQLPASSSPRFAGRIVAKLDSASHTPMEGVRHAGSRHRLNRPLSHRPRHERLTGHHAARRPGRTDRACRTGQGARAEPASDRRPDHGLRSARRRVGLQHRARRRRCPRL</sequence>
<organism evidence="3 4">
    <name type="scientific">Mycobacterium kansasii</name>
    <dbReference type="NCBI Taxonomy" id="1768"/>
    <lineage>
        <taxon>Bacteria</taxon>
        <taxon>Bacillati</taxon>
        <taxon>Actinomycetota</taxon>
        <taxon>Actinomycetes</taxon>
        <taxon>Mycobacteriales</taxon>
        <taxon>Mycobacteriaceae</taxon>
        <taxon>Mycobacterium</taxon>
    </lineage>
</organism>
<feature type="compositionally biased region" description="Low complexity" evidence="1">
    <location>
        <begin position="320"/>
        <end position="354"/>
    </location>
</feature>
<feature type="domain" description="SGNH hydrolase-type esterase" evidence="2">
    <location>
        <begin position="79"/>
        <end position="257"/>
    </location>
</feature>
<dbReference type="Gene3D" id="3.40.50.1110">
    <property type="entry name" value="SGNH hydrolase"/>
    <property type="match status" value="1"/>
</dbReference>
<dbReference type="PANTHER" id="PTHR30383:SF5">
    <property type="entry name" value="SGNH HYDROLASE-TYPE ESTERASE DOMAIN-CONTAINING PROTEIN"/>
    <property type="match status" value="1"/>
</dbReference>
<dbReference type="InterPro" id="IPR013830">
    <property type="entry name" value="SGNH_hydro"/>
</dbReference>
<name>A0A1V3XMM8_MYCKA</name>
<feature type="compositionally biased region" description="Basic residues" evidence="1">
    <location>
        <begin position="434"/>
        <end position="454"/>
    </location>
</feature>
<dbReference type="InterPro" id="IPR051532">
    <property type="entry name" value="Ester_Hydrolysis_Enzymes"/>
</dbReference>
<evidence type="ECO:0000259" key="2">
    <source>
        <dbReference type="Pfam" id="PF13472"/>
    </source>
</evidence>